<evidence type="ECO:0000313" key="2">
    <source>
        <dbReference type="Proteomes" id="UP000663869"/>
    </source>
</evidence>
<reference evidence="1" key="1">
    <citation type="submission" date="2021-02" db="EMBL/GenBank/DDBJ databases">
        <authorList>
            <person name="Nowell W R."/>
        </authorList>
    </citation>
    <scope>NUCLEOTIDE SEQUENCE</scope>
</reference>
<name>A0A817TX33_9BILA</name>
<dbReference type="Proteomes" id="UP000663869">
    <property type="component" value="Unassembled WGS sequence"/>
</dbReference>
<sequence>MLINTASPTVSAMGLSLPSVSSEEDDIGNHAIKKRIRDYESESESPLAKKLASNQLFLNDVLNLESMSLSSSSSSNVRDQSSICSNHSIDTDSDQLLVLPGFKNNIFEFKMQIQTPSCEKELSVLQDGVSNDIDPKPISLSNIIVPEESSTTKSNSDIKTRSNSLPVQLPAAAHLNNTTCIWPIGISYQPDFVEYVATDAEMNDFWNTLKDTF</sequence>
<evidence type="ECO:0000313" key="1">
    <source>
        <dbReference type="EMBL" id="CAF3325529.1"/>
    </source>
</evidence>
<organism evidence="1 2">
    <name type="scientific">Rotaria socialis</name>
    <dbReference type="NCBI Taxonomy" id="392032"/>
    <lineage>
        <taxon>Eukaryota</taxon>
        <taxon>Metazoa</taxon>
        <taxon>Spiralia</taxon>
        <taxon>Gnathifera</taxon>
        <taxon>Rotifera</taxon>
        <taxon>Eurotatoria</taxon>
        <taxon>Bdelloidea</taxon>
        <taxon>Philodinida</taxon>
        <taxon>Philodinidae</taxon>
        <taxon>Rotaria</taxon>
    </lineage>
</organism>
<proteinExistence type="predicted"/>
<protein>
    <submittedName>
        <fullName evidence="1">Uncharacterized protein</fullName>
    </submittedName>
</protein>
<dbReference type="EMBL" id="CAJNYU010000041">
    <property type="protein sequence ID" value="CAF3325529.1"/>
    <property type="molecule type" value="Genomic_DNA"/>
</dbReference>
<accession>A0A817TX33</accession>
<dbReference type="AlphaFoldDB" id="A0A817TX33"/>
<gene>
    <name evidence="1" type="ORF">FME351_LOCUS1855</name>
</gene>
<comment type="caution">
    <text evidence="1">The sequence shown here is derived from an EMBL/GenBank/DDBJ whole genome shotgun (WGS) entry which is preliminary data.</text>
</comment>